<feature type="domain" description="Signal transduction histidine kinase internal region" evidence="2">
    <location>
        <begin position="157"/>
        <end position="236"/>
    </location>
</feature>
<feature type="transmembrane region" description="Helical" evidence="1">
    <location>
        <begin position="112"/>
        <end position="134"/>
    </location>
</feature>
<dbReference type="InterPro" id="IPR050640">
    <property type="entry name" value="Bact_2-comp_sensor_kinase"/>
</dbReference>
<dbReference type="PANTHER" id="PTHR34220:SF7">
    <property type="entry name" value="SENSOR HISTIDINE KINASE YPDA"/>
    <property type="match status" value="1"/>
</dbReference>
<dbReference type="Pfam" id="PF06580">
    <property type="entry name" value="His_kinase"/>
    <property type="match status" value="1"/>
</dbReference>
<keyword evidence="4" id="KW-1185">Reference proteome</keyword>
<dbReference type="SUPFAM" id="SSF55874">
    <property type="entry name" value="ATPase domain of HSP90 chaperone/DNA topoisomerase II/histidine kinase"/>
    <property type="match status" value="1"/>
</dbReference>
<sequence length="351" mass="38384">MEQTKQRWYWGLQLIGWTTCALAQLYALTSFGRFLPEPHALTYVLTVSLAGLVCTHAYRGLLLRFDLLGRPLSQQAGLAALALVGITLLIQAVAWLHSALTTHSWHAYSQRTFVVGILAMGRYLVIWLLTYHLFAAGQRLTRTELHQLRVQAALRQAQFETLRAQLNPHFLFNALNSIRALTLLDPDGARAAVTQLADLLRYTLQLEQWPLIPLHEELVAVRDYLALEQVRFGHRLRCRIAVPDEALAWLVPPVMVLTLVENAVKHGIAACPAGGTVSIDATLVAGALTLHVRQPGSLPPAGPAPGAGLGLANTRQRLLALYGPAATLDLREAPAGVVLATLHLPIAPVTR</sequence>
<dbReference type="AlphaFoldDB" id="A0A4Z0Q468"/>
<dbReference type="Gene3D" id="3.30.565.10">
    <property type="entry name" value="Histidine kinase-like ATPase, C-terminal domain"/>
    <property type="match status" value="1"/>
</dbReference>
<keyword evidence="1" id="KW-1133">Transmembrane helix</keyword>
<proteinExistence type="predicted"/>
<dbReference type="PANTHER" id="PTHR34220">
    <property type="entry name" value="SENSOR HISTIDINE KINASE YPDA"/>
    <property type="match status" value="1"/>
</dbReference>
<evidence type="ECO:0000313" key="3">
    <source>
        <dbReference type="EMBL" id="TGE24837.1"/>
    </source>
</evidence>
<dbReference type="EMBL" id="SRLC01000001">
    <property type="protein sequence ID" value="TGE24837.1"/>
    <property type="molecule type" value="Genomic_DNA"/>
</dbReference>
<dbReference type="Proteomes" id="UP000297549">
    <property type="component" value="Unassembled WGS sequence"/>
</dbReference>
<evidence type="ECO:0000259" key="2">
    <source>
        <dbReference type="Pfam" id="PF06580"/>
    </source>
</evidence>
<dbReference type="OrthoDB" id="9792992at2"/>
<organism evidence="3 4">
    <name type="scientific">Hymenobacter aquaticus</name>
    <dbReference type="NCBI Taxonomy" id="1867101"/>
    <lineage>
        <taxon>Bacteria</taxon>
        <taxon>Pseudomonadati</taxon>
        <taxon>Bacteroidota</taxon>
        <taxon>Cytophagia</taxon>
        <taxon>Cytophagales</taxon>
        <taxon>Hymenobacteraceae</taxon>
        <taxon>Hymenobacter</taxon>
    </lineage>
</organism>
<feature type="transmembrane region" description="Helical" evidence="1">
    <location>
        <begin position="7"/>
        <end position="28"/>
    </location>
</feature>
<keyword evidence="1" id="KW-0812">Transmembrane</keyword>
<dbReference type="InterPro" id="IPR036890">
    <property type="entry name" value="HATPase_C_sf"/>
</dbReference>
<feature type="transmembrane region" description="Helical" evidence="1">
    <location>
        <begin position="40"/>
        <end position="58"/>
    </location>
</feature>
<gene>
    <name evidence="3" type="ORF">E5K00_06440</name>
</gene>
<accession>A0A4Z0Q468</accession>
<dbReference type="GO" id="GO:0000155">
    <property type="term" value="F:phosphorelay sensor kinase activity"/>
    <property type="evidence" value="ECO:0007669"/>
    <property type="project" value="InterPro"/>
</dbReference>
<evidence type="ECO:0000256" key="1">
    <source>
        <dbReference type="SAM" id="Phobius"/>
    </source>
</evidence>
<reference evidence="3 4" key="1">
    <citation type="submission" date="2019-04" db="EMBL/GenBank/DDBJ databases">
        <authorList>
            <person name="Feng G."/>
            <person name="Zhang J."/>
            <person name="Zhu H."/>
        </authorList>
    </citation>
    <scope>NUCLEOTIDE SEQUENCE [LARGE SCALE GENOMIC DNA]</scope>
    <source>
        <strain evidence="3 4">JCM 31653</strain>
    </source>
</reference>
<feature type="transmembrane region" description="Helical" evidence="1">
    <location>
        <begin position="78"/>
        <end position="100"/>
    </location>
</feature>
<evidence type="ECO:0000313" key="4">
    <source>
        <dbReference type="Proteomes" id="UP000297549"/>
    </source>
</evidence>
<dbReference type="InterPro" id="IPR010559">
    <property type="entry name" value="Sig_transdc_His_kin_internal"/>
</dbReference>
<dbReference type="RefSeq" id="WP_135462415.1">
    <property type="nucleotide sequence ID" value="NZ_SRLC01000001.1"/>
</dbReference>
<name>A0A4Z0Q468_9BACT</name>
<dbReference type="GO" id="GO:0016020">
    <property type="term" value="C:membrane"/>
    <property type="evidence" value="ECO:0007669"/>
    <property type="project" value="InterPro"/>
</dbReference>
<protein>
    <recommendedName>
        <fullName evidence="2">Signal transduction histidine kinase internal region domain-containing protein</fullName>
    </recommendedName>
</protein>
<comment type="caution">
    <text evidence="3">The sequence shown here is derived from an EMBL/GenBank/DDBJ whole genome shotgun (WGS) entry which is preliminary data.</text>
</comment>
<keyword evidence="1" id="KW-0472">Membrane</keyword>